<gene>
    <name evidence="2" type="ORF">MSP1404_LOCUS10369</name>
</gene>
<dbReference type="EMBL" id="HBEV01013318">
    <property type="protein sequence ID" value="CAD8592965.1"/>
    <property type="molecule type" value="Transcribed_RNA"/>
</dbReference>
<sequence>MAAMMSMISVAKTEVHPLLEQGVQQAMLLAEILIAFAKGCADALPGALKNLLDKIPIEAVAAGVVIVLILSAITGTSSSSKKTSKKAEGDSDTDSITSEAEEILEELIDLYVEEHGSEPTEEEFLKWTETLKQATVEHASSPKKGKKTAPAKKAAPAAAKQSPAKAKSKSSKKAAAPKKVASSDSKAAVTFAEECVKWTKALSAKEKAKLEAQLAAAKTPAQSKAAFLASAAADKTKVRAARKEALLKAAMKV</sequence>
<accession>A0A7S0KU70</accession>
<organism evidence="2">
    <name type="scientific">Micromonas pusilla</name>
    <name type="common">Picoplanktonic green alga</name>
    <name type="synonym">Chromulina pusilla</name>
    <dbReference type="NCBI Taxonomy" id="38833"/>
    <lineage>
        <taxon>Eukaryota</taxon>
        <taxon>Viridiplantae</taxon>
        <taxon>Chlorophyta</taxon>
        <taxon>Mamiellophyceae</taxon>
        <taxon>Mamiellales</taxon>
        <taxon>Mamiellaceae</taxon>
        <taxon>Micromonas</taxon>
    </lineage>
</organism>
<evidence type="ECO:0000256" key="1">
    <source>
        <dbReference type="SAM" id="MobiDB-lite"/>
    </source>
</evidence>
<evidence type="ECO:0000313" key="2">
    <source>
        <dbReference type="EMBL" id="CAD8592965.1"/>
    </source>
</evidence>
<proteinExistence type="predicted"/>
<dbReference type="AlphaFoldDB" id="A0A7S0KU70"/>
<name>A0A7S0KU70_MICPS</name>
<feature type="region of interest" description="Disordered" evidence="1">
    <location>
        <begin position="136"/>
        <end position="185"/>
    </location>
</feature>
<protein>
    <submittedName>
        <fullName evidence="2">Uncharacterized protein</fullName>
    </submittedName>
</protein>
<reference evidence="2" key="1">
    <citation type="submission" date="2021-01" db="EMBL/GenBank/DDBJ databases">
        <authorList>
            <person name="Corre E."/>
            <person name="Pelletier E."/>
            <person name="Niang G."/>
            <person name="Scheremetjew M."/>
            <person name="Finn R."/>
            <person name="Kale V."/>
            <person name="Holt S."/>
            <person name="Cochrane G."/>
            <person name="Meng A."/>
            <person name="Brown T."/>
            <person name="Cohen L."/>
        </authorList>
    </citation>
    <scope>NUCLEOTIDE SEQUENCE</scope>
    <source>
        <strain evidence="2">CCMP494</strain>
    </source>
</reference>
<feature type="compositionally biased region" description="Basic residues" evidence="1">
    <location>
        <begin position="141"/>
        <end position="150"/>
    </location>
</feature>
<feature type="compositionally biased region" description="Low complexity" evidence="1">
    <location>
        <begin position="151"/>
        <end position="165"/>
    </location>
</feature>
<feature type="compositionally biased region" description="Basic residues" evidence="1">
    <location>
        <begin position="166"/>
        <end position="176"/>
    </location>
</feature>